<comment type="catalytic activity">
    <reaction evidence="5">
        <text>(6S)-5-formyl-5,6,7,8-tetrahydrofolate + ATP = (6R)-5,10-methenyltetrahydrofolate + ADP + phosphate</text>
        <dbReference type="Rhea" id="RHEA:10488"/>
        <dbReference type="ChEBI" id="CHEBI:30616"/>
        <dbReference type="ChEBI" id="CHEBI:43474"/>
        <dbReference type="ChEBI" id="CHEBI:57455"/>
        <dbReference type="ChEBI" id="CHEBI:57457"/>
        <dbReference type="ChEBI" id="CHEBI:456216"/>
        <dbReference type="EC" id="6.3.3.2"/>
    </reaction>
</comment>
<gene>
    <name evidence="6" type="ORF">FK220_005630</name>
</gene>
<dbReference type="EC" id="6.3.3.2" evidence="5"/>
<comment type="similarity">
    <text evidence="1 5">Belongs to the 5-formyltetrahydrofolate cyclo-ligase family.</text>
</comment>
<evidence type="ECO:0000256" key="5">
    <source>
        <dbReference type="RuleBase" id="RU361279"/>
    </source>
</evidence>
<name>A0A967ATA4_9FLAO</name>
<feature type="binding site" evidence="4">
    <location>
        <begin position="3"/>
        <end position="7"/>
    </location>
    <ligand>
        <name>ATP</name>
        <dbReference type="ChEBI" id="CHEBI:30616"/>
    </ligand>
</feature>
<evidence type="ECO:0000256" key="1">
    <source>
        <dbReference type="ARBA" id="ARBA00010638"/>
    </source>
</evidence>
<keyword evidence="3 4" id="KW-0067">ATP-binding</keyword>
<organism evidence="6 7">
    <name type="scientific">Pelagihabitans pacificus</name>
    <dbReference type="NCBI Taxonomy" id="2696054"/>
    <lineage>
        <taxon>Bacteria</taxon>
        <taxon>Pseudomonadati</taxon>
        <taxon>Bacteroidota</taxon>
        <taxon>Flavobacteriia</taxon>
        <taxon>Flavobacteriales</taxon>
        <taxon>Flavobacteriaceae</taxon>
        <taxon>Pelagihabitans</taxon>
    </lineage>
</organism>
<evidence type="ECO:0000313" key="7">
    <source>
        <dbReference type="Proteomes" id="UP000707206"/>
    </source>
</evidence>
<dbReference type="PIRSF" id="PIRSF006806">
    <property type="entry name" value="FTHF_cligase"/>
    <property type="match status" value="1"/>
</dbReference>
<keyword evidence="5" id="KW-0460">Magnesium</keyword>
<evidence type="ECO:0000256" key="2">
    <source>
        <dbReference type="ARBA" id="ARBA00022741"/>
    </source>
</evidence>
<reference evidence="6" key="2">
    <citation type="submission" date="2020-03" db="EMBL/GenBank/DDBJ databases">
        <title>Flavobacteriaceae bacterium strain TP-CH-4, a member of the family Flavobacteriaceae isolated from a deep-sea seamount.</title>
        <authorList>
            <person name="Zhang D.-C."/>
        </authorList>
    </citation>
    <scope>NUCLEOTIDE SEQUENCE</scope>
    <source>
        <strain evidence="6">TP-CH-4</strain>
    </source>
</reference>
<keyword evidence="6" id="KW-0436">Ligase</keyword>
<protein>
    <recommendedName>
        <fullName evidence="5">5-formyltetrahydrofolate cyclo-ligase</fullName>
        <ecNumber evidence="5">6.3.3.2</ecNumber>
    </recommendedName>
</protein>
<evidence type="ECO:0000313" key="6">
    <source>
        <dbReference type="EMBL" id="NHF58810.1"/>
    </source>
</evidence>
<feature type="binding site" evidence="4">
    <location>
        <position position="55"/>
    </location>
    <ligand>
        <name>substrate</name>
    </ligand>
</feature>
<dbReference type="InterPro" id="IPR037171">
    <property type="entry name" value="NagB/RpiA_transferase-like"/>
</dbReference>
<dbReference type="InterPro" id="IPR024185">
    <property type="entry name" value="FTHF_cligase-like_sf"/>
</dbReference>
<sequence>MLKKDLRLNYSALRENTSREFILNASLSIANQLLKTPIWEGSYYHIFLPIFEKKEVDTSFVLSILYGKDKQVVLPKVSGENSLTHYLLTDSTQLVKSTWGVPEPTDGITIAPSKLDVVFVPLLAFDRRGNRVGYGKGFYDRFLSECGPGVLKVGLSIFEAEDVITDVDEQDIRLDYCVTPKNIYSFKED</sequence>
<dbReference type="PANTHER" id="PTHR23407">
    <property type="entry name" value="ATPASE INHIBITOR/5-FORMYLTETRAHYDROFOLATE CYCLO-LIGASE"/>
    <property type="match status" value="1"/>
</dbReference>
<feature type="binding site" evidence="4">
    <location>
        <position position="50"/>
    </location>
    <ligand>
        <name>substrate</name>
    </ligand>
</feature>
<feature type="binding site" evidence="4">
    <location>
        <begin position="131"/>
        <end position="139"/>
    </location>
    <ligand>
        <name>ATP</name>
        <dbReference type="ChEBI" id="CHEBI:30616"/>
    </ligand>
</feature>
<dbReference type="GO" id="GO:0035999">
    <property type="term" value="P:tetrahydrofolate interconversion"/>
    <property type="evidence" value="ECO:0007669"/>
    <property type="project" value="TreeGrafter"/>
</dbReference>
<reference evidence="6" key="1">
    <citation type="submission" date="2019-07" db="EMBL/GenBank/DDBJ databases">
        <authorList>
            <person name="De-Chao Zhang Q."/>
        </authorList>
    </citation>
    <scope>NUCLEOTIDE SEQUENCE</scope>
    <source>
        <strain evidence="6">TP-CH-4</strain>
    </source>
</reference>
<comment type="cofactor">
    <cofactor evidence="5">
        <name>Mg(2+)</name>
        <dbReference type="ChEBI" id="CHEBI:18420"/>
    </cofactor>
</comment>
<keyword evidence="7" id="KW-1185">Reference proteome</keyword>
<dbReference type="Proteomes" id="UP000707206">
    <property type="component" value="Unassembled WGS sequence"/>
</dbReference>
<dbReference type="InterPro" id="IPR002698">
    <property type="entry name" value="FTHF_cligase"/>
</dbReference>
<accession>A0A967ATA4</accession>
<dbReference type="SUPFAM" id="SSF100950">
    <property type="entry name" value="NagB/RpiA/CoA transferase-like"/>
    <property type="match status" value="1"/>
</dbReference>
<dbReference type="GO" id="GO:0030272">
    <property type="term" value="F:5-formyltetrahydrofolate cyclo-ligase activity"/>
    <property type="evidence" value="ECO:0007669"/>
    <property type="project" value="UniProtKB-EC"/>
</dbReference>
<dbReference type="Pfam" id="PF01812">
    <property type="entry name" value="5-FTHF_cyc-lig"/>
    <property type="match status" value="1"/>
</dbReference>
<evidence type="ECO:0000256" key="3">
    <source>
        <dbReference type="ARBA" id="ARBA00022840"/>
    </source>
</evidence>
<proteinExistence type="inferred from homology"/>
<dbReference type="GO" id="GO:0046872">
    <property type="term" value="F:metal ion binding"/>
    <property type="evidence" value="ECO:0007669"/>
    <property type="project" value="UniProtKB-KW"/>
</dbReference>
<keyword evidence="2 4" id="KW-0547">Nucleotide-binding</keyword>
<keyword evidence="5" id="KW-0479">Metal-binding</keyword>
<comment type="caution">
    <text evidence="6">The sequence shown here is derived from an EMBL/GenBank/DDBJ whole genome shotgun (WGS) entry which is preliminary data.</text>
</comment>
<dbReference type="AlphaFoldDB" id="A0A967ATA4"/>
<evidence type="ECO:0000256" key="4">
    <source>
        <dbReference type="PIRSR" id="PIRSR006806-1"/>
    </source>
</evidence>
<dbReference type="RefSeq" id="WP_152573280.1">
    <property type="nucleotide sequence ID" value="NZ_VIKU02000001.1"/>
</dbReference>
<dbReference type="GO" id="GO:0009396">
    <property type="term" value="P:folic acid-containing compound biosynthetic process"/>
    <property type="evidence" value="ECO:0007669"/>
    <property type="project" value="TreeGrafter"/>
</dbReference>
<dbReference type="PANTHER" id="PTHR23407:SF1">
    <property type="entry name" value="5-FORMYLTETRAHYDROFOLATE CYCLO-LIGASE"/>
    <property type="match status" value="1"/>
</dbReference>
<dbReference type="Gene3D" id="3.40.50.10420">
    <property type="entry name" value="NagB/RpiA/CoA transferase-like"/>
    <property type="match status" value="1"/>
</dbReference>
<dbReference type="NCBIfam" id="TIGR02727">
    <property type="entry name" value="MTHFS_bact"/>
    <property type="match status" value="1"/>
</dbReference>
<dbReference type="EMBL" id="VIKU02000001">
    <property type="protein sequence ID" value="NHF58810.1"/>
    <property type="molecule type" value="Genomic_DNA"/>
</dbReference>
<dbReference type="GO" id="GO:0005524">
    <property type="term" value="F:ATP binding"/>
    <property type="evidence" value="ECO:0007669"/>
    <property type="project" value="UniProtKB-KW"/>
</dbReference>